<dbReference type="SUPFAM" id="SSF50346">
    <property type="entry name" value="PRC-barrel domain"/>
    <property type="match status" value="1"/>
</dbReference>
<evidence type="ECO:0000313" key="2">
    <source>
        <dbReference type="EMBL" id="PXW76325.1"/>
    </source>
</evidence>
<keyword evidence="3" id="KW-1185">Reference proteome</keyword>
<feature type="domain" description="PRC-barrel" evidence="1">
    <location>
        <begin position="16"/>
        <end position="92"/>
    </location>
</feature>
<dbReference type="InterPro" id="IPR011033">
    <property type="entry name" value="PRC_barrel-like_sf"/>
</dbReference>
<sequence>MNMMQDSTLERGYDTISSDRVDGTAVYGADREKIGSVTNMLISKREGRVTDVIVSVGGFLGIGSELHSLPWSKLSYDTELGGYLVNVTADQLKDAPRFSESDRDRAHDRDYQSSVYNYWQVQPYW</sequence>
<comment type="caution">
    <text evidence="2">The sequence shown here is derived from an EMBL/GenBank/DDBJ whole genome shotgun (WGS) entry which is preliminary data.</text>
</comment>
<evidence type="ECO:0000259" key="1">
    <source>
        <dbReference type="Pfam" id="PF05239"/>
    </source>
</evidence>
<dbReference type="InterPro" id="IPR027275">
    <property type="entry name" value="PRC-brl_dom"/>
</dbReference>
<dbReference type="Proteomes" id="UP000248014">
    <property type="component" value="Unassembled WGS sequence"/>
</dbReference>
<organism evidence="2 3">
    <name type="scientific">Blastomonas natatoria</name>
    <dbReference type="NCBI Taxonomy" id="34015"/>
    <lineage>
        <taxon>Bacteria</taxon>
        <taxon>Pseudomonadati</taxon>
        <taxon>Pseudomonadota</taxon>
        <taxon>Alphaproteobacteria</taxon>
        <taxon>Sphingomonadales</taxon>
        <taxon>Sphingomonadaceae</taxon>
        <taxon>Blastomonas</taxon>
    </lineage>
</organism>
<dbReference type="PANTHER" id="PTHR36505">
    <property type="entry name" value="BLR1072 PROTEIN"/>
    <property type="match status" value="1"/>
</dbReference>
<dbReference type="Gene3D" id="2.30.30.240">
    <property type="entry name" value="PRC-barrel domain"/>
    <property type="match status" value="1"/>
</dbReference>
<dbReference type="RefSeq" id="WP_244181728.1">
    <property type="nucleotide sequence ID" value="NZ_QJJM01000005.1"/>
</dbReference>
<accession>A0A2V3V832</accession>
<dbReference type="Pfam" id="PF05239">
    <property type="entry name" value="PRC"/>
    <property type="match status" value="1"/>
</dbReference>
<protein>
    <submittedName>
        <fullName evidence="2">PRC-barrel domain protein</fullName>
    </submittedName>
</protein>
<gene>
    <name evidence="2" type="ORF">C7451_10596</name>
</gene>
<dbReference type="EMBL" id="QJJM01000005">
    <property type="protein sequence ID" value="PXW76325.1"/>
    <property type="molecule type" value="Genomic_DNA"/>
</dbReference>
<evidence type="ECO:0000313" key="3">
    <source>
        <dbReference type="Proteomes" id="UP000248014"/>
    </source>
</evidence>
<dbReference type="AlphaFoldDB" id="A0A2V3V832"/>
<name>A0A2V3V832_9SPHN</name>
<proteinExistence type="predicted"/>
<dbReference type="PANTHER" id="PTHR36505:SF1">
    <property type="entry name" value="BLR1072 PROTEIN"/>
    <property type="match status" value="1"/>
</dbReference>
<reference evidence="2 3" key="1">
    <citation type="submission" date="2018-05" db="EMBL/GenBank/DDBJ databases">
        <title>Genomic Encyclopedia of Type Strains, Phase IV (KMG-IV): sequencing the most valuable type-strain genomes for metagenomic binning, comparative biology and taxonomic classification.</title>
        <authorList>
            <person name="Goeker M."/>
        </authorList>
    </citation>
    <scope>NUCLEOTIDE SEQUENCE [LARGE SCALE GENOMIC DNA]</scope>
    <source>
        <strain evidence="2 3">DSM 3183</strain>
    </source>
</reference>